<dbReference type="EMBL" id="BAEO01000055">
    <property type="protein sequence ID" value="GAC20782.1"/>
    <property type="molecule type" value="Genomic_DNA"/>
</dbReference>
<proteinExistence type="predicted"/>
<keyword evidence="1" id="KW-1133">Transmembrane helix</keyword>
<reference evidence="3 4" key="1">
    <citation type="journal article" date="2017" name="Antonie Van Leeuwenhoek">
        <title>Rhizobium rhizosphaerae sp. nov., a novel species isolated from rice rhizosphere.</title>
        <authorList>
            <person name="Zhao J.J."/>
            <person name="Zhang J."/>
            <person name="Zhang R.J."/>
            <person name="Zhang C.W."/>
            <person name="Yin H.Q."/>
            <person name="Zhang X.X."/>
        </authorList>
    </citation>
    <scope>NUCLEOTIDE SEQUENCE [LARGE SCALE GENOMIC DNA]</scope>
    <source>
        <strain evidence="3 4">BSs20135</strain>
    </source>
</reference>
<evidence type="ECO:0000259" key="2">
    <source>
        <dbReference type="Pfam" id="PF12158"/>
    </source>
</evidence>
<dbReference type="AlphaFoldDB" id="K6YRK3"/>
<dbReference type="RefSeq" id="WP_007623051.1">
    <property type="nucleotide sequence ID" value="NZ_BAEO01000055.1"/>
</dbReference>
<feature type="transmembrane region" description="Helical" evidence="1">
    <location>
        <begin position="143"/>
        <end position="161"/>
    </location>
</feature>
<keyword evidence="4" id="KW-1185">Reference proteome</keyword>
<evidence type="ECO:0000256" key="1">
    <source>
        <dbReference type="SAM" id="Phobius"/>
    </source>
</evidence>
<comment type="caution">
    <text evidence="3">The sequence shown here is derived from an EMBL/GenBank/DDBJ whole genome shotgun (WGS) entry which is preliminary data.</text>
</comment>
<feature type="transmembrane region" description="Helical" evidence="1">
    <location>
        <begin position="22"/>
        <end position="44"/>
    </location>
</feature>
<dbReference type="eggNOG" id="ENOG5033AVD">
    <property type="taxonomic scope" value="Bacteria"/>
</dbReference>
<dbReference type="STRING" id="493475.GARC_3828"/>
<gene>
    <name evidence="3" type="ORF">GARC_3828</name>
</gene>
<keyword evidence="1" id="KW-0472">Membrane</keyword>
<organism evidence="3 4">
    <name type="scientific">Paraglaciecola arctica BSs20135</name>
    <dbReference type="NCBI Taxonomy" id="493475"/>
    <lineage>
        <taxon>Bacteria</taxon>
        <taxon>Pseudomonadati</taxon>
        <taxon>Pseudomonadota</taxon>
        <taxon>Gammaproteobacteria</taxon>
        <taxon>Alteromonadales</taxon>
        <taxon>Alteromonadaceae</taxon>
        <taxon>Paraglaciecola</taxon>
    </lineage>
</organism>
<dbReference type="Proteomes" id="UP000006327">
    <property type="component" value="Unassembled WGS sequence"/>
</dbReference>
<dbReference type="Pfam" id="PF12158">
    <property type="entry name" value="DUF3592"/>
    <property type="match status" value="1"/>
</dbReference>
<feature type="domain" description="DUF3592" evidence="2">
    <location>
        <begin position="73"/>
        <end position="138"/>
    </location>
</feature>
<dbReference type="InterPro" id="IPR021994">
    <property type="entry name" value="DUF3592"/>
</dbReference>
<keyword evidence="1" id="KW-0812">Transmembrane</keyword>
<name>K6YRK3_9ALTE</name>
<evidence type="ECO:0000313" key="3">
    <source>
        <dbReference type="EMBL" id="GAC20782.1"/>
    </source>
</evidence>
<sequence length="165" mass="18940">MQIFDYILQTWELAVQGEKQGIWFWAAVYVFLVCNYSALFQLLIRRWPSTKGELLHIGLDKFGAAIILADQDYRAAALYSYQIEGKTYQGKRISPWVIVASHNAQFVLKKQLSKVETFPNGKVSIFYKPSNPAKSWLILPSKFGISITLLISVLPAFSYWVEYYG</sequence>
<protein>
    <recommendedName>
        <fullName evidence="2">DUF3592 domain-containing protein</fullName>
    </recommendedName>
</protein>
<accession>K6YRK3</accession>
<evidence type="ECO:0000313" key="4">
    <source>
        <dbReference type="Proteomes" id="UP000006327"/>
    </source>
</evidence>